<evidence type="ECO:0000259" key="5">
    <source>
        <dbReference type="Pfam" id="PF03016"/>
    </source>
</evidence>
<dbReference type="InterPro" id="IPR023213">
    <property type="entry name" value="CAT-like_dom_sf"/>
</dbReference>
<accession>A0AAW1QDG7</accession>
<feature type="domain" description="Exostosin GT47" evidence="5">
    <location>
        <begin position="120"/>
        <end position="380"/>
    </location>
</feature>
<dbReference type="Proteomes" id="UP001438707">
    <property type="component" value="Unassembled WGS sequence"/>
</dbReference>
<evidence type="ECO:0000313" key="7">
    <source>
        <dbReference type="Proteomes" id="UP001438707"/>
    </source>
</evidence>
<name>A0AAW1QDG7_9CHLO</name>
<protein>
    <recommendedName>
        <fullName evidence="5">Exostosin GT47 domain-containing protein</fullName>
    </recommendedName>
</protein>
<sequence length="916" mass="101166">MALFRFTLPFSTPISFLSSSLGMLSVATSLLSDPACCSRDINFTNVVHTHTGVPLSDSEAPDGPGEMGHLEWQRPDQLTWYIAEDLPEKYAPGVTGAGKQSTDRAYGYQSLGGLLSAEDQHWDSTWTEVDLLLLNQLRISPLRVSHEAAADIVIVPAIFAIHGIAVQNEFIENVHTLLPRLREKPHIVLLNHAVAPYIEQGSKLFDHPDSTHLTFIAFTPRFPARPTMDLHHVVGCPQLTRIHWNRFTSAMMQQPQADAELEASKSLFSVASFGRMDQHRDRVVARRDCTDRPDLCKWFDFKDARQDAVPLFHLMRQAWHVLQPRGNFVSRSAWYDTILAGSIPVVFQSNYPDYQPFSDVIDYTQLMVTMPQEEFMQEESANILDALKLGFDKSQTIKRLQYIRSFKYGIDDTRLSAAAKALATFCPELTGRLQRDDAGTYFLDGSNSGFTFVSAQAPDLQLSDVLPAFVLQEAREHEPIRSLASVLVEQMQPECILNGSAPLLALRLTSVRDGAVLSISFSHLLTDTSGMGQMICHLAKWYQKLPALIPVWKTPAEGRLLLQQIARTCAEYSGGQESDGELTASLPRYTEVPTSFEAWVRLGAFDTPGSSAEERRSGSIITHQVIHVPGLCLRSLTHQILADDAARQAEICSLTAHDVMGALLWILREFADGNDCSSALRMPFNYVADLRRLPAAVPAYAVPADYFGNSVTMQVIKPPRLIPQAAHNTNTTNWTCLSGKRQQSECPQQQSHTPNASSMKESAAVPRPVQAEQQSRLQNALAAAACAIHQGTQAIRGDPLAGARGLAGMLGRVSMDYWQVMQASPEFNPMRDGASIMSSWRKSSIEQPDFGQGPAYVVAAKTLPLKHKMAFLTSGPGGDGVLCFTGFKAADFQHIRRSQVLQQLAPGADFIKPKVS</sequence>
<keyword evidence="7" id="KW-1185">Reference proteome</keyword>
<gene>
    <name evidence="6" type="ORF">WJX74_002883</name>
</gene>
<evidence type="ECO:0000256" key="2">
    <source>
        <dbReference type="ARBA" id="ARBA00022679"/>
    </source>
</evidence>
<dbReference type="Gene3D" id="3.30.559.10">
    <property type="entry name" value="Chloramphenicol acetyltransferase-like domain"/>
    <property type="match status" value="2"/>
</dbReference>
<dbReference type="GO" id="GO:0016747">
    <property type="term" value="F:acyltransferase activity, transferring groups other than amino-acyl groups"/>
    <property type="evidence" value="ECO:0007669"/>
    <property type="project" value="TreeGrafter"/>
</dbReference>
<keyword evidence="4" id="KW-0732">Signal</keyword>
<evidence type="ECO:0000256" key="3">
    <source>
        <dbReference type="SAM" id="MobiDB-lite"/>
    </source>
</evidence>
<dbReference type="AlphaFoldDB" id="A0AAW1QDG7"/>
<feature type="compositionally biased region" description="Polar residues" evidence="3">
    <location>
        <begin position="739"/>
        <end position="760"/>
    </location>
</feature>
<comment type="similarity">
    <text evidence="1">Belongs to the plant acyltransferase family.</text>
</comment>
<comment type="caution">
    <text evidence="6">The sequence shown here is derived from an EMBL/GenBank/DDBJ whole genome shotgun (WGS) entry which is preliminary data.</text>
</comment>
<dbReference type="PANTHER" id="PTHR31642:SF310">
    <property type="entry name" value="FATTY ALCOHOL:CAFFEOYL-COA ACYLTRANSFERASE"/>
    <property type="match status" value="1"/>
</dbReference>
<proteinExistence type="inferred from homology"/>
<feature type="signal peptide" evidence="4">
    <location>
        <begin position="1"/>
        <end position="22"/>
    </location>
</feature>
<reference evidence="6 7" key="1">
    <citation type="journal article" date="2024" name="Nat. Commun.">
        <title>Phylogenomics reveals the evolutionary origins of lichenization in chlorophyte algae.</title>
        <authorList>
            <person name="Puginier C."/>
            <person name="Libourel C."/>
            <person name="Otte J."/>
            <person name="Skaloud P."/>
            <person name="Haon M."/>
            <person name="Grisel S."/>
            <person name="Petersen M."/>
            <person name="Berrin J.G."/>
            <person name="Delaux P.M."/>
            <person name="Dal Grande F."/>
            <person name="Keller J."/>
        </authorList>
    </citation>
    <scope>NUCLEOTIDE SEQUENCE [LARGE SCALE GENOMIC DNA]</scope>
    <source>
        <strain evidence="6 7">SAG 2145</strain>
    </source>
</reference>
<dbReference type="InterPro" id="IPR040911">
    <property type="entry name" value="Exostosin_GT47"/>
</dbReference>
<evidence type="ECO:0000256" key="1">
    <source>
        <dbReference type="ARBA" id="ARBA00009861"/>
    </source>
</evidence>
<feature type="chain" id="PRO_5043385292" description="Exostosin GT47 domain-containing protein" evidence="4">
    <location>
        <begin position="23"/>
        <end position="916"/>
    </location>
</feature>
<dbReference type="InterPro" id="IPR050317">
    <property type="entry name" value="Plant_Fungal_Acyltransferase"/>
</dbReference>
<dbReference type="PANTHER" id="PTHR31642">
    <property type="entry name" value="TRICHOTHECENE 3-O-ACETYLTRANSFERASE"/>
    <property type="match status" value="1"/>
</dbReference>
<dbReference type="Pfam" id="PF02458">
    <property type="entry name" value="Transferase"/>
    <property type="match status" value="1"/>
</dbReference>
<dbReference type="Pfam" id="PF03016">
    <property type="entry name" value="Exostosin_GT47"/>
    <property type="match status" value="1"/>
</dbReference>
<feature type="region of interest" description="Disordered" evidence="3">
    <location>
        <begin position="739"/>
        <end position="770"/>
    </location>
</feature>
<dbReference type="EMBL" id="JALJOS010000047">
    <property type="protein sequence ID" value="KAK9819431.1"/>
    <property type="molecule type" value="Genomic_DNA"/>
</dbReference>
<evidence type="ECO:0000313" key="6">
    <source>
        <dbReference type="EMBL" id="KAK9819431.1"/>
    </source>
</evidence>
<organism evidence="6 7">
    <name type="scientific">Apatococcus lobatus</name>
    <dbReference type="NCBI Taxonomy" id="904363"/>
    <lineage>
        <taxon>Eukaryota</taxon>
        <taxon>Viridiplantae</taxon>
        <taxon>Chlorophyta</taxon>
        <taxon>core chlorophytes</taxon>
        <taxon>Trebouxiophyceae</taxon>
        <taxon>Chlorellales</taxon>
        <taxon>Chlorellaceae</taxon>
        <taxon>Apatococcus</taxon>
    </lineage>
</organism>
<keyword evidence="2" id="KW-0808">Transferase</keyword>
<evidence type="ECO:0000256" key="4">
    <source>
        <dbReference type="SAM" id="SignalP"/>
    </source>
</evidence>